<dbReference type="Pfam" id="PF16976">
    <property type="entry name" value="RcpC"/>
    <property type="match status" value="1"/>
</dbReference>
<keyword evidence="3" id="KW-1185">Reference proteome</keyword>
<dbReference type="InterPro" id="IPR017592">
    <property type="entry name" value="Pilus_assmbl_Flp-typ_CpaB"/>
</dbReference>
<sequence>MRAVFGLVLIAGIGLAGFAVMMAKKQFDTYQMQLSQAENIKDQIIPTVEVLVAAKTLNYGDILTKEDLRPVKWPTNAIPEGTFASMAEIFPENTTAPRYILRTIEKDEALMASKVSLPGEDAGINSRIERGMRAFAIKVDVTSGVSGFLRPGDRVDVYWTGSVNDSIGGAERGEITKLIETNVRLIAVDQSADGGMSEALIARTVTVAARPDQVAALAQAQSTGRLALSLVGANDDTVAEAIEIDQRRLLGLVSTPIAAPVEIAKEEVCTTRVRRGAEVVELAIPCTN</sequence>
<dbReference type="CDD" id="cd11614">
    <property type="entry name" value="SAF_CpaB_FlgA_like"/>
    <property type="match status" value="1"/>
</dbReference>
<evidence type="ECO:0000313" key="2">
    <source>
        <dbReference type="EMBL" id="MFD1193302.1"/>
    </source>
</evidence>
<proteinExistence type="predicted"/>
<organism evidence="2 3">
    <name type="scientific">Seohaeicola saemankumensis</name>
    <dbReference type="NCBI Taxonomy" id="481181"/>
    <lineage>
        <taxon>Bacteria</taxon>
        <taxon>Pseudomonadati</taxon>
        <taxon>Pseudomonadota</taxon>
        <taxon>Alphaproteobacteria</taxon>
        <taxon>Rhodobacterales</taxon>
        <taxon>Roseobacteraceae</taxon>
        <taxon>Seohaeicola</taxon>
    </lineage>
</organism>
<evidence type="ECO:0000259" key="1">
    <source>
        <dbReference type="SMART" id="SM00858"/>
    </source>
</evidence>
<name>A0ABW3TBF1_9RHOB</name>
<dbReference type="EMBL" id="JBHTKR010000001">
    <property type="protein sequence ID" value="MFD1193302.1"/>
    <property type="molecule type" value="Genomic_DNA"/>
</dbReference>
<dbReference type="RefSeq" id="WP_380788448.1">
    <property type="nucleotide sequence ID" value="NZ_JBHTKR010000001.1"/>
</dbReference>
<dbReference type="SMART" id="SM00858">
    <property type="entry name" value="SAF"/>
    <property type="match status" value="1"/>
</dbReference>
<dbReference type="Proteomes" id="UP001597151">
    <property type="component" value="Unassembled WGS sequence"/>
</dbReference>
<evidence type="ECO:0000313" key="3">
    <source>
        <dbReference type="Proteomes" id="UP001597151"/>
    </source>
</evidence>
<reference evidence="3" key="1">
    <citation type="journal article" date="2019" name="Int. J. Syst. Evol. Microbiol.">
        <title>The Global Catalogue of Microorganisms (GCM) 10K type strain sequencing project: providing services to taxonomists for standard genome sequencing and annotation.</title>
        <authorList>
            <consortium name="The Broad Institute Genomics Platform"/>
            <consortium name="The Broad Institute Genome Sequencing Center for Infectious Disease"/>
            <person name="Wu L."/>
            <person name="Ma J."/>
        </authorList>
    </citation>
    <scope>NUCLEOTIDE SEQUENCE [LARGE SCALE GENOMIC DNA]</scope>
    <source>
        <strain evidence="3">CCUG 55328</strain>
    </source>
</reference>
<feature type="domain" description="SAF" evidence="1">
    <location>
        <begin position="48"/>
        <end position="116"/>
    </location>
</feature>
<protein>
    <submittedName>
        <fullName evidence="2">Flp pilus assembly protein CpaB</fullName>
    </submittedName>
</protein>
<dbReference type="NCBIfam" id="TIGR03177">
    <property type="entry name" value="pilus_cpaB"/>
    <property type="match status" value="1"/>
</dbReference>
<dbReference type="InterPro" id="IPR031571">
    <property type="entry name" value="RcpC_dom"/>
</dbReference>
<comment type="caution">
    <text evidence="2">The sequence shown here is derived from an EMBL/GenBank/DDBJ whole genome shotgun (WGS) entry which is preliminary data.</text>
</comment>
<dbReference type="InterPro" id="IPR013974">
    <property type="entry name" value="SAF"/>
</dbReference>
<dbReference type="Pfam" id="PF08666">
    <property type="entry name" value="SAF"/>
    <property type="match status" value="1"/>
</dbReference>
<gene>
    <name evidence="2" type="primary">cpaB</name>
    <name evidence="2" type="ORF">ACFQ3C_01290</name>
</gene>
<accession>A0ABW3TBF1</accession>